<gene>
    <name evidence="1" type="ORF">FIBSPDRAFT_896253</name>
</gene>
<keyword evidence="2" id="KW-1185">Reference proteome</keyword>
<protein>
    <submittedName>
        <fullName evidence="1">Uncharacterized protein</fullName>
    </submittedName>
</protein>
<evidence type="ECO:0000313" key="2">
    <source>
        <dbReference type="Proteomes" id="UP000076532"/>
    </source>
</evidence>
<sequence length="117" mass="13279">MTSRSVQDAEKPDGFGILNCVRMAQVGYLRCHIYSKVLGYLENVTAPTLETLDVQWRDDDNGEFEGYTDFGGIIKFFHGGAPKLREIAIEESPSLMERTRCSSRGRWHVYEEAGNRS</sequence>
<accession>A0A166DN78</accession>
<evidence type="ECO:0000313" key="1">
    <source>
        <dbReference type="EMBL" id="KZP14897.1"/>
    </source>
</evidence>
<reference evidence="1 2" key="1">
    <citation type="journal article" date="2016" name="Mol. Biol. Evol.">
        <title>Comparative Genomics of Early-Diverging Mushroom-Forming Fungi Provides Insights into the Origins of Lignocellulose Decay Capabilities.</title>
        <authorList>
            <person name="Nagy L.G."/>
            <person name="Riley R."/>
            <person name="Tritt A."/>
            <person name="Adam C."/>
            <person name="Daum C."/>
            <person name="Floudas D."/>
            <person name="Sun H."/>
            <person name="Yadav J.S."/>
            <person name="Pangilinan J."/>
            <person name="Larsson K.H."/>
            <person name="Matsuura K."/>
            <person name="Barry K."/>
            <person name="Labutti K."/>
            <person name="Kuo R."/>
            <person name="Ohm R.A."/>
            <person name="Bhattacharya S.S."/>
            <person name="Shirouzu T."/>
            <person name="Yoshinaga Y."/>
            <person name="Martin F.M."/>
            <person name="Grigoriev I.V."/>
            <person name="Hibbett D.S."/>
        </authorList>
    </citation>
    <scope>NUCLEOTIDE SEQUENCE [LARGE SCALE GENOMIC DNA]</scope>
    <source>
        <strain evidence="1 2">CBS 109695</strain>
    </source>
</reference>
<dbReference type="EMBL" id="KV417611">
    <property type="protein sequence ID" value="KZP14897.1"/>
    <property type="molecule type" value="Genomic_DNA"/>
</dbReference>
<proteinExistence type="predicted"/>
<dbReference type="Proteomes" id="UP000076532">
    <property type="component" value="Unassembled WGS sequence"/>
</dbReference>
<name>A0A166DN78_9AGAM</name>
<dbReference type="AlphaFoldDB" id="A0A166DN78"/>
<organism evidence="1 2">
    <name type="scientific">Athelia psychrophila</name>
    <dbReference type="NCBI Taxonomy" id="1759441"/>
    <lineage>
        <taxon>Eukaryota</taxon>
        <taxon>Fungi</taxon>
        <taxon>Dikarya</taxon>
        <taxon>Basidiomycota</taxon>
        <taxon>Agaricomycotina</taxon>
        <taxon>Agaricomycetes</taxon>
        <taxon>Agaricomycetidae</taxon>
        <taxon>Atheliales</taxon>
        <taxon>Atheliaceae</taxon>
        <taxon>Athelia</taxon>
    </lineage>
</organism>